<keyword evidence="3" id="KW-1185">Reference proteome</keyword>
<protein>
    <submittedName>
        <fullName evidence="2">Uncharacterized protein</fullName>
    </submittedName>
</protein>
<reference evidence="2" key="4">
    <citation type="submission" date="2019-03" db="UniProtKB">
        <authorList>
            <consortium name="EnsemblPlants"/>
        </authorList>
    </citation>
    <scope>IDENTIFICATION</scope>
</reference>
<dbReference type="Gramene" id="AET7Gv20036400.1">
    <property type="protein sequence ID" value="AET7Gv20036400.1"/>
    <property type="gene ID" value="AET7Gv20036400"/>
</dbReference>
<reference evidence="2" key="5">
    <citation type="journal article" date="2021" name="G3 (Bethesda)">
        <title>Aegilops tauschii genome assembly Aet v5.0 features greater sequence contiguity and improved annotation.</title>
        <authorList>
            <person name="Wang L."/>
            <person name="Zhu T."/>
            <person name="Rodriguez J.C."/>
            <person name="Deal K.R."/>
            <person name="Dubcovsky J."/>
            <person name="McGuire P.E."/>
            <person name="Lux T."/>
            <person name="Spannagl M."/>
            <person name="Mayer K.F.X."/>
            <person name="Baldrich P."/>
            <person name="Meyers B.C."/>
            <person name="Huo N."/>
            <person name="Gu Y.Q."/>
            <person name="Zhou H."/>
            <person name="Devos K.M."/>
            <person name="Bennetzen J.L."/>
            <person name="Unver T."/>
            <person name="Budak H."/>
            <person name="Gulick P.J."/>
            <person name="Galiba G."/>
            <person name="Kalapos B."/>
            <person name="Nelson D.R."/>
            <person name="Li P."/>
            <person name="You F.M."/>
            <person name="Luo M.C."/>
            <person name="Dvorak J."/>
        </authorList>
    </citation>
    <scope>NUCLEOTIDE SEQUENCE [LARGE SCALE GENOMIC DNA]</scope>
    <source>
        <strain evidence="2">cv. AL8/78</strain>
    </source>
</reference>
<evidence type="ECO:0000313" key="2">
    <source>
        <dbReference type="EnsemblPlants" id="AET7Gv20036400.1"/>
    </source>
</evidence>
<evidence type="ECO:0000256" key="1">
    <source>
        <dbReference type="SAM" id="MobiDB-lite"/>
    </source>
</evidence>
<reference evidence="3" key="2">
    <citation type="journal article" date="2017" name="Nat. Plants">
        <title>The Aegilops tauschii genome reveals multiple impacts of transposons.</title>
        <authorList>
            <person name="Zhao G."/>
            <person name="Zou C."/>
            <person name="Li K."/>
            <person name="Wang K."/>
            <person name="Li T."/>
            <person name="Gao L."/>
            <person name="Zhang X."/>
            <person name="Wang H."/>
            <person name="Yang Z."/>
            <person name="Liu X."/>
            <person name="Jiang W."/>
            <person name="Mao L."/>
            <person name="Kong X."/>
            <person name="Jiao Y."/>
            <person name="Jia J."/>
        </authorList>
    </citation>
    <scope>NUCLEOTIDE SEQUENCE [LARGE SCALE GENOMIC DNA]</scope>
    <source>
        <strain evidence="3">cv. AL8/78</strain>
    </source>
</reference>
<reference evidence="3" key="1">
    <citation type="journal article" date="2014" name="Science">
        <title>Ancient hybridizations among the ancestral genomes of bread wheat.</title>
        <authorList>
            <consortium name="International Wheat Genome Sequencing Consortium,"/>
            <person name="Marcussen T."/>
            <person name="Sandve S.R."/>
            <person name="Heier L."/>
            <person name="Spannagl M."/>
            <person name="Pfeifer M."/>
            <person name="Jakobsen K.S."/>
            <person name="Wulff B.B."/>
            <person name="Steuernagel B."/>
            <person name="Mayer K.F."/>
            <person name="Olsen O.A."/>
        </authorList>
    </citation>
    <scope>NUCLEOTIDE SEQUENCE [LARGE SCALE GENOMIC DNA]</scope>
    <source>
        <strain evidence="3">cv. AL8/78</strain>
    </source>
</reference>
<organism evidence="2 3">
    <name type="scientific">Aegilops tauschii subsp. strangulata</name>
    <name type="common">Goatgrass</name>
    <dbReference type="NCBI Taxonomy" id="200361"/>
    <lineage>
        <taxon>Eukaryota</taxon>
        <taxon>Viridiplantae</taxon>
        <taxon>Streptophyta</taxon>
        <taxon>Embryophyta</taxon>
        <taxon>Tracheophyta</taxon>
        <taxon>Spermatophyta</taxon>
        <taxon>Magnoliopsida</taxon>
        <taxon>Liliopsida</taxon>
        <taxon>Poales</taxon>
        <taxon>Poaceae</taxon>
        <taxon>BOP clade</taxon>
        <taxon>Pooideae</taxon>
        <taxon>Triticodae</taxon>
        <taxon>Triticeae</taxon>
        <taxon>Triticinae</taxon>
        <taxon>Aegilops</taxon>
    </lineage>
</organism>
<feature type="region of interest" description="Disordered" evidence="1">
    <location>
        <begin position="1"/>
        <end position="59"/>
    </location>
</feature>
<reference evidence="2" key="3">
    <citation type="journal article" date="2017" name="Nature">
        <title>Genome sequence of the progenitor of the wheat D genome Aegilops tauschii.</title>
        <authorList>
            <person name="Luo M.C."/>
            <person name="Gu Y.Q."/>
            <person name="Puiu D."/>
            <person name="Wang H."/>
            <person name="Twardziok S.O."/>
            <person name="Deal K.R."/>
            <person name="Huo N."/>
            <person name="Zhu T."/>
            <person name="Wang L."/>
            <person name="Wang Y."/>
            <person name="McGuire P.E."/>
            <person name="Liu S."/>
            <person name="Long H."/>
            <person name="Ramasamy R.K."/>
            <person name="Rodriguez J.C."/>
            <person name="Van S.L."/>
            <person name="Yuan L."/>
            <person name="Wang Z."/>
            <person name="Xia Z."/>
            <person name="Xiao L."/>
            <person name="Anderson O.D."/>
            <person name="Ouyang S."/>
            <person name="Liang Y."/>
            <person name="Zimin A.V."/>
            <person name="Pertea G."/>
            <person name="Qi P."/>
            <person name="Bennetzen J.L."/>
            <person name="Dai X."/>
            <person name="Dawson M.W."/>
            <person name="Muller H.G."/>
            <person name="Kugler K."/>
            <person name="Rivarola-Duarte L."/>
            <person name="Spannagl M."/>
            <person name="Mayer K.F.X."/>
            <person name="Lu F.H."/>
            <person name="Bevan M.W."/>
            <person name="Leroy P."/>
            <person name="Li P."/>
            <person name="You F.M."/>
            <person name="Sun Q."/>
            <person name="Liu Z."/>
            <person name="Lyons E."/>
            <person name="Wicker T."/>
            <person name="Salzberg S.L."/>
            <person name="Devos K.M."/>
            <person name="Dvorak J."/>
        </authorList>
    </citation>
    <scope>NUCLEOTIDE SEQUENCE [LARGE SCALE GENOMIC DNA]</scope>
    <source>
        <strain evidence="2">cv. AL8/78</strain>
    </source>
</reference>
<evidence type="ECO:0000313" key="3">
    <source>
        <dbReference type="Proteomes" id="UP000015105"/>
    </source>
</evidence>
<accession>A0A453QCK7</accession>
<dbReference type="AlphaFoldDB" id="A0A453QCK7"/>
<dbReference type="Proteomes" id="UP000015105">
    <property type="component" value="Chromosome 7D"/>
</dbReference>
<dbReference type="EnsemblPlants" id="AET7Gv20036400.1">
    <property type="protein sequence ID" value="AET7Gv20036400.1"/>
    <property type="gene ID" value="AET7Gv20036400"/>
</dbReference>
<proteinExistence type="predicted"/>
<feature type="compositionally biased region" description="Basic residues" evidence="1">
    <location>
        <begin position="44"/>
        <end position="55"/>
    </location>
</feature>
<sequence length="77" mass="8035">RRNSSLGPADTPPRASGGAASRHAHAAAVDVLRREGAARPVRPAVRRGPRARRRRDAASGFAASFDEKMTSACASLA</sequence>
<name>A0A453QCK7_AEGTS</name>